<organism evidence="2 3">
    <name type="scientific">Perkinsus olseni</name>
    <name type="common">Perkinsus atlanticus</name>
    <dbReference type="NCBI Taxonomy" id="32597"/>
    <lineage>
        <taxon>Eukaryota</taxon>
        <taxon>Sar</taxon>
        <taxon>Alveolata</taxon>
        <taxon>Perkinsozoa</taxon>
        <taxon>Perkinsea</taxon>
        <taxon>Perkinsida</taxon>
        <taxon>Perkinsidae</taxon>
        <taxon>Perkinsus</taxon>
    </lineage>
</organism>
<dbReference type="Proteomes" id="UP000574390">
    <property type="component" value="Unassembled WGS sequence"/>
</dbReference>
<name>A0A7J6PU36_PEROL</name>
<keyword evidence="1" id="KW-0732">Signal</keyword>
<evidence type="ECO:0000313" key="3">
    <source>
        <dbReference type="Proteomes" id="UP000574390"/>
    </source>
</evidence>
<evidence type="ECO:0000256" key="1">
    <source>
        <dbReference type="SAM" id="SignalP"/>
    </source>
</evidence>
<dbReference type="EMBL" id="JABANM010034488">
    <property type="protein sequence ID" value="KAF4699543.1"/>
    <property type="molecule type" value="Genomic_DNA"/>
</dbReference>
<comment type="caution">
    <text evidence="2">The sequence shown here is derived from an EMBL/GenBank/DDBJ whole genome shotgun (WGS) entry which is preliminary data.</text>
</comment>
<sequence length="235" mass="26660">MAFNPRLLLDLSLVAVATALTRSGQQAASQLTEEQSQENSALEQAGKINRLSPLLINGIAYQRPMLSLLRVSSYYHSAPTAARCLILQKHPLPGMKFSFNVDRSTGEVLDTEFEDTGDHESFIFSRNTNRALCGTGGIMNQGVAVGKEDWKRFEDLKLLPMSHLSEESREILRRNTPLQWTKYPSKVQCLNMVRAITADPPPQYKAHQKTTNWIFEFYKDNKDKMREEVANLKRS</sequence>
<feature type="signal peptide" evidence="1">
    <location>
        <begin position="1"/>
        <end position="19"/>
    </location>
</feature>
<accession>A0A7J6PU36</accession>
<evidence type="ECO:0000313" key="2">
    <source>
        <dbReference type="EMBL" id="KAF4699543.1"/>
    </source>
</evidence>
<reference evidence="2 3" key="1">
    <citation type="submission" date="2020-04" db="EMBL/GenBank/DDBJ databases">
        <title>Perkinsus olseni comparative genomics.</title>
        <authorList>
            <person name="Bogema D.R."/>
        </authorList>
    </citation>
    <scope>NUCLEOTIDE SEQUENCE [LARGE SCALE GENOMIC DNA]</scope>
    <source>
        <strain evidence="2">ATCC PRA-205</strain>
    </source>
</reference>
<gene>
    <name evidence="2" type="ORF">FOZ62_030725</name>
</gene>
<dbReference type="AlphaFoldDB" id="A0A7J6PU36"/>
<proteinExistence type="predicted"/>
<protein>
    <submittedName>
        <fullName evidence="2">Uncharacterized protein</fullName>
    </submittedName>
</protein>
<feature type="chain" id="PRO_5029875142" evidence="1">
    <location>
        <begin position="20"/>
        <end position="235"/>
    </location>
</feature>